<comment type="caution">
    <text evidence="7">The sequence shown here is derived from an EMBL/GenBank/DDBJ whole genome shotgun (WGS) entry which is preliminary data.</text>
</comment>
<feature type="repeat" description="WD" evidence="4">
    <location>
        <begin position="597"/>
        <end position="638"/>
    </location>
</feature>
<dbReference type="InterPro" id="IPR001480">
    <property type="entry name" value="Bulb-type_lectin_dom"/>
</dbReference>
<dbReference type="PROSITE" id="PS50927">
    <property type="entry name" value="BULB_LECTIN"/>
    <property type="match status" value="1"/>
</dbReference>
<dbReference type="PANTHER" id="PTHR19868">
    <property type="entry name" value="RECEPTOR FOR ACTIVATED PROTEIN KINASE C RACK1"/>
    <property type="match status" value="1"/>
</dbReference>
<dbReference type="Gene3D" id="2.130.10.10">
    <property type="entry name" value="YVTN repeat-like/Quinoprotein amine dehydrogenase"/>
    <property type="match status" value="3"/>
</dbReference>
<dbReference type="InterPro" id="IPR045223">
    <property type="entry name" value="RACK1-like"/>
</dbReference>
<feature type="repeat" description="WD" evidence="4">
    <location>
        <begin position="639"/>
        <end position="680"/>
    </location>
</feature>
<proteinExistence type="inferred from homology"/>
<evidence type="ECO:0000256" key="1">
    <source>
        <dbReference type="ARBA" id="ARBA00007253"/>
    </source>
</evidence>
<dbReference type="PRINTS" id="PR00320">
    <property type="entry name" value="GPROTEINBRPT"/>
</dbReference>
<keyword evidence="3" id="KW-0677">Repeat</keyword>
<dbReference type="PROSITE" id="PS50082">
    <property type="entry name" value="WD_REPEATS_2"/>
    <property type="match status" value="8"/>
</dbReference>
<evidence type="ECO:0000313" key="8">
    <source>
        <dbReference type="Proteomes" id="UP001610334"/>
    </source>
</evidence>
<dbReference type="InterPro" id="IPR018391">
    <property type="entry name" value="PQQ_b-propeller_rpt"/>
</dbReference>
<feature type="coiled-coil region" evidence="5">
    <location>
        <begin position="340"/>
        <end position="388"/>
    </location>
</feature>
<keyword evidence="5" id="KW-0175">Coiled coil</keyword>
<feature type="repeat" description="WD" evidence="4">
    <location>
        <begin position="555"/>
        <end position="596"/>
    </location>
</feature>
<gene>
    <name evidence="7" type="ORF">BJX63DRAFT_426739</name>
</gene>
<dbReference type="InterPro" id="IPR019775">
    <property type="entry name" value="WD40_repeat_CS"/>
</dbReference>
<dbReference type="SUPFAM" id="SSF53167">
    <property type="entry name" value="Purine and uridine phosphorylases"/>
    <property type="match status" value="1"/>
</dbReference>
<accession>A0ABR4I570</accession>
<sequence>MSSLDPSLYTVAWIAPLEIEVQAALHMLDRVHSGRFVNSGNRYVYHAGDMCGHKVIIATLAAGQTYGTNAATSLASHVRHYFPNLWFGLLVGVAAGLPNLSFSPPRDIRLGDVIVALPDGKNPAILPYGLGKQTGQNEFELLRYGHSLPPTEYIVGSAIGKIKASEQEAKAVLGYYKDVIQKAPKFSDPGQDHDILYLSEDNISVQRLRRRDTERTRVWYGSIGSGDRLLEIRHDRDELRDKYNVIGLEMEAAGVLHEIPVGNIRGVCDYGDERKNKDWQPYAAIMAAAYAKAVLAEIPPRSAGQVPRMNNDFTDEYRHYLKNSKGGLPEPDIFMLQLELMRTVKEKDRLRLEKEMLDQEIKEKTSTINYAQRRFVTIEEEIRKLDEEKALLADTWKTESKRVHNIQTRGKEINQQQVDLSKRELLIKEQLSGLQQTAMEDGYDLSLLQTSSEDIRVDSFDPEKLVTRVTLTGHSNYVRTLAFSPDGKLVASGSYDNTVRLWDSATGATRSTLTGHSDYVYTVAFSPDGKLVASGSGDKTVRLWDPATGAARSTLTGHSDYVPTVAFSPDGKLVASGSRDKTVRLWDPATGTARSTLTGHSGYVSTVAFSTDGKLVASSSYDNTVRLWDSATGAARSMLTGHCGLVSTVAFSSDGKLVASSSGDGTVRLWDLATVTARSTLTGHSGYVSTVAFSPDGKLVASGSGDGTVRLWDPSTGTACSTLTGHCGLVSTVVFSPDGKLVASGSGDGTVRLWDSATGAARRTLTGHSDYVYTVAFSPDGKLVASSSRDKTVCLWGAQST</sequence>
<comment type="similarity">
    <text evidence="1">Belongs to the WD repeat G protein beta family. Ribosomal protein RACK1 subfamily.</text>
</comment>
<evidence type="ECO:0000256" key="2">
    <source>
        <dbReference type="ARBA" id="ARBA00022574"/>
    </source>
</evidence>
<name>A0ABR4I570_9EURO</name>
<dbReference type="InterPro" id="IPR001680">
    <property type="entry name" value="WD40_rpt"/>
</dbReference>
<feature type="repeat" description="WD" evidence="4">
    <location>
        <begin position="513"/>
        <end position="554"/>
    </location>
</feature>
<dbReference type="PROSITE" id="PS50294">
    <property type="entry name" value="WD_REPEATS_REGION"/>
    <property type="match status" value="8"/>
</dbReference>
<protein>
    <submittedName>
        <fullName evidence="7">WD40-repeat-containing domain protein</fullName>
    </submittedName>
</protein>
<evidence type="ECO:0000256" key="3">
    <source>
        <dbReference type="ARBA" id="ARBA00022737"/>
    </source>
</evidence>
<dbReference type="InterPro" id="IPR020472">
    <property type="entry name" value="WD40_PAC1"/>
</dbReference>
<dbReference type="InterPro" id="IPR035994">
    <property type="entry name" value="Nucleoside_phosphorylase_sf"/>
</dbReference>
<organism evidence="7 8">
    <name type="scientific">Aspergillus granulosus</name>
    <dbReference type="NCBI Taxonomy" id="176169"/>
    <lineage>
        <taxon>Eukaryota</taxon>
        <taxon>Fungi</taxon>
        <taxon>Dikarya</taxon>
        <taxon>Ascomycota</taxon>
        <taxon>Pezizomycotina</taxon>
        <taxon>Eurotiomycetes</taxon>
        <taxon>Eurotiomycetidae</taxon>
        <taxon>Eurotiales</taxon>
        <taxon>Aspergillaceae</taxon>
        <taxon>Aspergillus</taxon>
        <taxon>Aspergillus subgen. Nidulantes</taxon>
    </lineage>
</organism>
<feature type="repeat" description="WD" evidence="4">
    <location>
        <begin position="765"/>
        <end position="801"/>
    </location>
</feature>
<dbReference type="EMBL" id="JBFXLT010000001">
    <property type="protein sequence ID" value="KAL2822904.1"/>
    <property type="molecule type" value="Genomic_DNA"/>
</dbReference>
<evidence type="ECO:0000256" key="4">
    <source>
        <dbReference type="PROSITE-ProRule" id="PRU00221"/>
    </source>
</evidence>
<dbReference type="Gene3D" id="3.40.50.1580">
    <property type="entry name" value="Nucleoside phosphorylase domain"/>
    <property type="match status" value="1"/>
</dbReference>
<feature type="repeat" description="WD" evidence="4">
    <location>
        <begin position="681"/>
        <end position="722"/>
    </location>
</feature>
<dbReference type="Proteomes" id="UP001610334">
    <property type="component" value="Unassembled WGS sequence"/>
</dbReference>
<keyword evidence="2 4" id="KW-0853">WD repeat</keyword>
<dbReference type="InterPro" id="IPR015943">
    <property type="entry name" value="WD40/YVTN_repeat-like_dom_sf"/>
</dbReference>
<evidence type="ECO:0000259" key="6">
    <source>
        <dbReference type="PROSITE" id="PS50927"/>
    </source>
</evidence>
<dbReference type="PROSITE" id="PS00678">
    <property type="entry name" value="WD_REPEATS_1"/>
    <property type="match status" value="1"/>
</dbReference>
<dbReference type="SMART" id="SM00320">
    <property type="entry name" value="WD40"/>
    <property type="match status" value="8"/>
</dbReference>
<reference evidence="7 8" key="1">
    <citation type="submission" date="2024-07" db="EMBL/GenBank/DDBJ databases">
        <title>Section-level genome sequencing and comparative genomics of Aspergillus sections Usti and Cavernicolus.</title>
        <authorList>
            <consortium name="Lawrence Berkeley National Laboratory"/>
            <person name="Nybo J.L."/>
            <person name="Vesth T.C."/>
            <person name="Theobald S."/>
            <person name="Frisvad J.C."/>
            <person name="Larsen T.O."/>
            <person name="Kjaerboelling I."/>
            <person name="Rothschild-Mancinelli K."/>
            <person name="Lyhne E.K."/>
            <person name="Kogle M.E."/>
            <person name="Barry K."/>
            <person name="Clum A."/>
            <person name="Na H."/>
            <person name="Ledsgaard L."/>
            <person name="Lin J."/>
            <person name="Lipzen A."/>
            <person name="Kuo A."/>
            <person name="Riley R."/>
            <person name="Mondo S."/>
            <person name="Labutti K."/>
            <person name="Haridas S."/>
            <person name="Pangalinan J."/>
            <person name="Salamov A.A."/>
            <person name="Simmons B.A."/>
            <person name="Magnuson J.K."/>
            <person name="Chen J."/>
            <person name="Drula E."/>
            <person name="Henrissat B."/>
            <person name="Wiebenga A."/>
            <person name="Lubbers R.J."/>
            <person name="Gomes A.C."/>
            <person name="Makela M.R."/>
            <person name="Stajich J."/>
            <person name="Grigoriev I.V."/>
            <person name="Mortensen U.H."/>
            <person name="De Vries R.P."/>
            <person name="Baker S.E."/>
            <person name="Andersen M.R."/>
        </authorList>
    </citation>
    <scope>NUCLEOTIDE SEQUENCE [LARGE SCALE GENOMIC DNA]</scope>
    <source>
        <strain evidence="7 8">CBS 588.65</strain>
    </source>
</reference>
<dbReference type="InterPro" id="IPR036322">
    <property type="entry name" value="WD40_repeat_dom_sf"/>
</dbReference>
<evidence type="ECO:0000256" key="5">
    <source>
        <dbReference type="SAM" id="Coils"/>
    </source>
</evidence>
<dbReference type="SMART" id="SM00564">
    <property type="entry name" value="PQQ"/>
    <property type="match status" value="6"/>
</dbReference>
<dbReference type="CDD" id="cd00200">
    <property type="entry name" value="WD40"/>
    <property type="match status" value="1"/>
</dbReference>
<feature type="domain" description="Bulb-type lectin" evidence="6">
    <location>
        <begin position="582"/>
        <end position="714"/>
    </location>
</feature>
<evidence type="ECO:0000313" key="7">
    <source>
        <dbReference type="EMBL" id="KAL2822904.1"/>
    </source>
</evidence>
<dbReference type="SUPFAM" id="SSF50978">
    <property type="entry name" value="WD40 repeat-like"/>
    <property type="match status" value="1"/>
</dbReference>
<feature type="repeat" description="WD" evidence="4">
    <location>
        <begin position="723"/>
        <end position="764"/>
    </location>
</feature>
<feature type="repeat" description="WD" evidence="4">
    <location>
        <begin position="471"/>
        <end position="512"/>
    </location>
</feature>
<dbReference type="Pfam" id="PF00400">
    <property type="entry name" value="WD40"/>
    <property type="match status" value="8"/>
</dbReference>
<keyword evidence="8" id="KW-1185">Reference proteome</keyword>